<reference evidence="1" key="1">
    <citation type="journal article" date="2014" name="Genome Biol. Evol.">
        <title>Pangenome evidence for extensive interdomain horizontal transfer affecting lineage core and shell genes in uncultured planktonic thaumarchaeota and euryarchaeota.</title>
        <authorList>
            <person name="Deschamps P."/>
            <person name="Zivanovic Y."/>
            <person name="Moreira D."/>
            <person name="Rodriguez-Valera F."/>
            <person name="Lopez-Garcia P."/>
        </authorList>
    </citation>
    <scope>NUCLEOTIDE SEQUENCE</scope>
</reference>
<dbReference type="SUPFAM" id="SSF46785">
    <property type="entry name" value="Winged helix' DNA-binding domain"/>
    <property type="match status" value="1"/>
</dbReference>
<dbReference type="AlphaFoldDB" id="A0A075GGC5"/>
<evidence type="ECO:0000313" key="1">
    <source>
        <dbReference type="EMBL" id="AIF02280.1"/>
    </source>
</evidence>
<protein>
    <submittedName>
        <fullName evidence="1">Putative transcriptional regulator</fullName>
    </submittedName>
</protein>
<name>A0A075GGC5_9EURY</name>
<proteinExistence type="predicted"/>
<sequence>MPQITLASEASSAEPANLIVEMLENIGVSTNVAYVLVSLHEGGNFSSKELQSVCGLRQPEISMAMKELLNEEMVRCEAQNEGGRGRPSHRYSLNGELFTVIKPFIDDAESRLNQLTIDLERLDKVSQTLAKAATS</sequence>
<dbReference type="InterPro" id="IPR036390">
    <property type="entry name" value="WH_DNA-bd_sf"/>
</dbReference>
<dbReference type="EMBL" id="KF900645">
    <property type="protein sequence ID" value="AIF02280.1"/>
    <property type="molecule type" value="Genomic_DNA"/>
</dbReference>
<accession>A0A075GGC5</accession>
<organism evidence="1">
    <name type="scientific">uncultured marine group II/III euryarchaeote KM3_156_A06</name>
    <dbReference type="NCBI Taxonomy" id="1457899"/>
    <lineage>
        <taxon>Archaea</taxon>
        <taxon>Methanobacteriati</taxon>
        <taxon>Methanobacteriota</taxon>
        <taxon>environmental samples</taxon>
    </lineage>
</organism>
<dbReference type="InterPro" id="IPR036388">
    <property type="entry name" value="WH-like_DNA-bd_sf"/>
</dbReference>
<dbReference type="Gene3D" id="1.10.10.10">
    <property type="entry name" value="Winged helix-like DNA-binding domain superfamily/Winged helix DNA-binding domain"/>
    <property type="match status" value="1"/>
</dbReference>